<keyword evidence="10 17" id="KW-0675">Receptor</keyword>
<evidence type="ECO:0000256" key="11">
    <source>
        <dbReference type="ARBA" id="ARBA00023237"/>
    </source>
</evidence>
<accession>A0A6M4MD86</accession>
<dbReference type="Gene3D" id="2.170.130.10">
    <property type="entry name" value="TonB-dependent receptor, plug domain"/>
    <property type="match status" value="1"/>
</dbReference>
<evidence type="ECO:0000256" key="3">
    <source>
        <dbReference type="ARBA" id="ARBA00022448"/>
    </source>
</evidence>
<proteinExistence type="inferred from homology"/>
<dbReference type="PROSITE" id="PS52016">
    <property type="entry name" value="TONB_DEPENDENT_REC_3"/>
    <property type="match status" value="1"/>
</dbReference>
<evidence type="ECO:0000313" key="18">
    <source>
        <dbReference type="Proteomes" id="UP000219285"/>
    </source>
</evidence>
<evidence type="ECO:0000259" key="15">
    <source>
        <dbReference type="Pfam" id="PF00593"/>
    </source>
</evidence>
<feature type="chain" id="PRO_5028926311" evidence="14">
    <location>
        <begin position="27"/>
        <end position="710"/>
    </location>
</feature>
<dbReference type="NCBIfam" id="TIGR01783">
    <property type="entry name" value="TonB-siderophor"/>
    <property type="match status" value="1"/>
</dbReference>
<reference evidence="17 18" key="2">
    <citation type="submission" date="2020-04" db="EMBL/GenBank/DDBJ databases">
        <title>Complete genome sequence of Alteromonas pelagimontana 5.12T.</title>
        <authorList>
            <person name="Sinha R.K."/>
            <person name="Krishnan K.P."/>
            <person name="Kurian J.P."/>
        </authorList>
    </citation>
    <scope>NUCLEOTIDE SEQUENCE [LARGE SCALE GENOMIC DNA]</scope>
    <source>
        <strain evidence="17 18">5.12</strain>
    </source>
</reference>
<dbReference type="InterPro" id="IPR037066">
    <property type="entry name" value="Plug_dom_sf"/>
</dbReference>
<dbReference type="SUPFAM" id="SSF56935">
    <property type="entry name" value="Porins"/>
    <property type="match status" value="1"/>
</dbReference>
<evidence type="ECO:0000256" key="14">
    <source>
        <dbReference type="SAM" id="SignalP"/>
    </source>
</evidence>
<dbReference type="OrthoDB" id="127311at2"/>
<dbReference type="PANTHER" id="PTHR32552:SF90">
    <property type="entry name" value="METAL-PSEUDOPALINE RECEPTOR CNTO"/>
    <property type="match status" value="1"/>
</dbReference>
<keyword evidence="4 12" id="KW-1134">Transmembrane beta strand</keyword>
<dbReference type="Pfam" id="PF00593">
    <property type="entry name" value="TonB_dep_Rec_b-barrel"/>
    <property type="match status" value="1"/>
</dbReference>
<evidence type="ECO:0000256" key="5">
    <source>
        <dbReference type="ARBA" id="ARBA00022692"/>
    </source>
</evidence>
<dbReference type="FunFam" id="2.170.130.10:FF:000001">
    <property type="entry name" value="Catecholate siderophore TonB-dependent receptor"/>
    <property type="match status" value="1"/>
</dbReference>
<comment type="subcellular location">
    <subcellularLocation>
        <location evidence="1 12">Cell outer membrane</location>
        <topology evidence="1 12">Multi-pass membrane protein</topology>
    </subcellularLocation>
</comment>
<feature type="domain" description="TonB-dependent receptor plug" evidence="16">
    <location>
        <begin position="54"/>
        <end position="157"/>
    </location>
</feature>
<dbReference type="GO" id="GO:0015891">
    <property type="term" value="P:siderophore transport"/>
    <property type="evidence" value="ECO:0007669"/>
    <property type="project" value="InterPro"/>
</dbReference>
<keyword evidence="6 14" id="KW-0732">Signal</keyword>
<dbReference type="PANTHER" id="PTHR32552">
    <property type="entry name" value="FERRICHROME IRON RECEPTOR-RELATED"/>
    <property type="match status" value="1"/>
</dbReference>
<dbReference type="InterPro" id="IPR000531">
    <property type="entry name" value="Beta-barrel_TonB"/>
</dbReference>
<evidence type="ECO:0000256" key="13">
    <source>
        <dbReference type="RuleBase" id="RU003357"/>
    </source>
</evidence>
<dbReference type="InterPro" id="IPR036942">
    <property type="entry name" value="Beta-barrel_TonB_sf"/>
</dbReference>
<keyword evidence="3 12" id="KW-0813">Transport</keyword>
<dbReference type="Proteomes" id="UP000219285">
    <property type="component" value="Chromosome"/>
</dbReference>
<protein>
    <submittedName>
        <fullName evidence="17">TonB-dependent siderophore receptor</fullName>
    </submittedName>
</protein>
<evidence type="ECO:0000256" key="2">
    <source>
        <dbReference type="ARBA" id="ARBA00009810"/>
    </source>
</evidence>
<dbReference type="FunFam" id="2.40.170.20:FF:000005">
    <property type="entry name" value="TonB-dependent siderophore receptor"/>
    <property type="match status" value="1"/>
</dbReference>
<evidence type="ECO:0000313" key="17">
    <source>
        <dbReference type="EMBL" id="QJR81082.1"/>
    </source>
</evidence>
<dbReference type="GO" id="GO:0015344">
    <property type="term" value="F:siderophore uptake transmembrane transporter activity"/>
    <property type="evidence" value="ECO:0007669"/>
    <property type="project" value="TreeGrafter"/>
</dbReference>
<evidence type="ECO:0000259" key="16">
    <source>
        <dbReference type="Pfam" id="PF07715"/>
    </source>
</evidence>
<feature type="domain" description="TonB-dependent receptor-like beta-barrel" evidence="15">
    <location>
        <begin position="230"/>
        <end position="679"/>
    </location>
</feature>
<evidence type="ECO:0000256" key="8">
    <source>
        <dbReference type="ARBA" id="ARBA00023077"/>
    </source>
</evidence>
<comment type="similarity">
    <text evidence="2 12 13">Belongs to the TonB-dependent receptor family.</text>
</comment>
<dbReference type="GO" id="GO:0038023">
    <property type="term" value="F:signaling receptor activity"/>
    <property type="evidence" value="ECO:0007669"/>
    <property type="project" value="InterPro"/>
</dbReference>
<dbReference type="GO" id="GO:0009279">
    <property type="term" value="C:cell outer membrane"/>
    <property type="evidence" value="ECO:0007669"/>
    <property type="project" value="UniProtKB-SubCell"/>
</dbReference>
<evidence type="ECO:0000256" key="7">
    <source>
        <dbReference type="ARBA" id="ARBA00023065"/>
    </source>
</evidence>
<keyword evidence="5 12" id="KW-0812">Transmembrane</keyword>
<keyword evidence="18" id="KW-1185">Reference proteome</keyword>
<dbReference type="Gene3D" id="2.40.170.20">
    <property type="entry name" value="TonB-dependent receptor, beta-barrel domain"/>
    <property type="match status" value="1"/>
</dbReference>
<gene>
    <name evidence="17" type="ORF">CA267_009970</name>
</gene>
<feature type="signal peptide" evidence="14">
    <location>
        <begin position="1"/>
        <end position="26"/>
    </location>
</feature>
<dbReference type="CDD" id="cd01347">
    <property type="entry name" value="ligand_gated_channel"/>
    <property type="match status" value="1"/>
</dbReference>
<evidence type="ECO:0000256" key="10">
    <source>
        <dbReference type="ARBA" id="ARBA00023170"/>
    </source>
</evidence>
<dbReference type="EMBL" id="CP052766">
    <property type="protein sequence ID" value="QJR81082.1"/>
    <property type="molecule type" value="Genomic_DNA"/>
</dbReference>
<dbReference type="InterPro" id="IPR012910">
    <property type="entry name" value="Plug_dom"/>
</dbReference>
<dbReference type="KEGG" id="apel:CA267_009970"/>
<dbReference type="InterPro" id="IPR039426">
    <property type="entry name" value="TonB-dep_rcpt-like"/>
</dbReference>
<keyword evidence="7" id="KW-0406">Ion transport</keyword>
<dbReference type="InterPro" id="IPR010105">
    <property type="entry name" value="TonB_sidphr_rcpt"/>
</dbReference>
<evidence type="ECO:0000256" key="4">
    <source>
        <dbReference type="ARBA" id="ARBA00022452"/>
    </source>
</evidence>
<reference evidence="18" key="1">
    <citation type="submission" date="2014-12" db="EMBL/GenBank/DDBJ databases">
        <title>Complete genome sequence of a multi-drug resistant Klebsiella pneumoniae.</title>
        <authorList>
            <person name="Hua X."/>
            <person name="Chen Q."/>
            <person name="Li X."/>
            <person name="Feng Y."/>
            <person name="Ruan Z."/>
            <person name="Yu Y."/>
        </authorList>
    </citation>
    <scope>NUCLEOTIDE SEQUENCE [LARGE SCALE GENOMIC DNA]</scope>
    <source>
        <strain evidence="18">5.12</strain>
    </source>
</reference>
<evidence type="ECO:0000256" key="6">
    <source>
        <dbReference type="ARBA" id="ARBA00022729"/>
    </source>
</evidence>
<sequence length="710" mass="78038">MKTHRFFASSALATAISIALTASGYAQEQKAPVTDIEQIEVVQQRQPYRGDVPLKSMPQSIDVVSGELLSAAGIDDLQNALDFTSGVARQNSFGGLWDSFAIRGFAGDDNLPSGYLVNGFSAGRGYSGRRDTSNIQEIEVLKGPGSALYGRSEPGGTINIITKKPQFIEEGYLQASAGSYDVYRLEGDYTNAINADVAFRVNGAYEDAGSFRDTVTSKKLSLTPSLLYRINTDTSVLYELELLDQEAPFDRGIVVLEDNADAVSIKNFYGEPNDDPMEIKGTGHQLTLQHRLNAIWNLQVGLSYRDSSFEGYSTEVELSDSRQLLYVDGKTLSRQRRYRDYDATDLSARLEISGTVEAAGMAHHILIGGDAYDYQLDQIQQRWRTNAGVGDATYSVDLHHPQYGQEPPDTAPLWDQREEQNAYGIYIQDQVDISERWKIAGGLRFDDYEKDYFNFLAGSETLQSQTAISPRIGVVYEASSFYTIYANYSEGFRPNSGTDINGNAFAPEESQSYETGVKFNNTDESLNGTLALFHAQKTNVLTTDPVNLGYTAALGEAESQGVELDLSAYISANTSLTLAYAYVNAETSNDMTNIDWGVEIPAGSRLINVPKNKINLTAIHYLDVAGNDAQIGASITYVGDRLGDTIAPDYILPSYTTVRLFGGINLTEKWEISAAIDNLLDKEYYSNSYSALWTQPGSPLTAKLSVKYGF</sequence>
<organism evidence="17 18">
    <name type="scientific">Alteromonas pelagimontana</name>
    <dbReference type="NCBI Taxonomy" id="1858656"/>
    <lineage>
        <taxon>Bacteria</taxon>
        <taxon>Pseudomonadati</taxon>
        <taxon>Pseudomonadota</taxon>
        <taxon>Gammaproteobacteria</taxon>
        <taxon>Alteromonadales</taxon>
        <taxon>Alteromonadaceae</taxon>
        <taxon>Alteromonas/Salinimonas group</taxon>
        <taxon>Alteromonas</taxon>
    </lineage>
</organism>
<name>A0A6M4MD86_9ALTE</name>
<keyword evidence="9 12" id="KW-0472">Membrane</keyword>
<evidence type="ECO:0000256" key="12">
    <source>
        <dbReference type="PROSITE-ProRule" id="PRU01360"/>
    </source>
</evidence>
<keyword evidence="8 13" id="KW-0798">TonB box</keyword>
<dbReference type="Pfam" id="PF07715">
    <property type="entry name" value="Plug"/>
    <property type="match status" value="1"/>
</dbReference>
<evidence type="ECO:0000256" key="1">
    <source>
        <dbReference type="ARBA" id="ARBA00004571"/>
    </source>
</evidence>
<evidence type="ECO:0000256" key="9">
    <source>
        <dbReference type="ARBA" id="ARBA00023136"/>
    </source>
</evidence>
<dbReference type="AlphaFoldDB" id="A0A6M4MD86"/>
<dbReference type="RefSeq" id="WP_075607625.1">
    <property type="nucleotide sequence ID" value="NZ_CP052766.1"/>
</dbReference>
<keyword evidence="11 12" id="KW-0998">Cell outer membrane</keyword>